<dbReference type="RefSeq" id="WP_086084125.1">
    <property type="nucleotide sequence ID" value="NZ_CP020911.1"/>
</dbReference>
<sequence>MKIAQIAPLTESVPPKRYGGTERIVSFLCDELVAKNHDVTLFASGDSVTSAKLIPCSDAALRLNPAVNDQLPHHIVMLEQVRRRAGEFDVLHFHTDLLHFPLIHEFTDRAITTLHGRLDLPDLRSFYQVFADVPLVSVSDDQRRPMPPVNWSGTVYHGLPPNLLPFTDKPNGNYLAFLGRIAPEKRPDRAMEIAKRAGMPLKIAAKIDAADKTYWETVIEPMIKSHQNVEFIGEINDDQKADFLGNARALLFPIDWPEPFGLVMIEAMACGTPVIAFRRGSVPEVIDNDVSGILVDNVAEAAANVEWALKLDRRGVRGAFEKRFTAERMATDYLDIYRLLPGVRSNIPRLRHSDSYAVGTELIA</sequence>
<evidence type="ECO:0000259" key="2">
    <source>
        <dbReference type="Pfam" id="PF13439"/>
    </source>
</evidence>
<dbReference type="InterPro" id="IPR050194">
    <property type="entry name" value="Glycosyltransferase_grp1"/>
</dbReference>
<dbReference type="CDD" id="cd03802">
    <property type="entry name" value="GT4_AviGT4-like"/>
    <property type="match status" value="1"/>
</dbReference>
<evidence type="ECO:0000313" key="4">
    <source>
        <dbReference type="Proteomes" id="UP000194159"/>
    </source>
</evidence>
<dbReference type="Proteomes" id="UP000194159">
    <property type="component" value="Plasmid pRetNXC12e"/>
</dbReference>
<protein>
    <submittedName>
        <fullName evidence="3">Glycosyltransferase family 1 protein</fullName>
    </submittedName>
</protein>
<dbReference type="Pfam" id="PF13439">
    <property type="entry name" value="Glyco_transf_4"/>
    <property type="match status" value="1"/>
</dbReference>
<dbReference type="GO" id="GO:0016757">
    <property type="term" value="F:glycosyltransferase activity"/>
    <property type="evidence" value="ECO:0007669"/>
    <property type="project" value="InterPro"/>
</dbReference>
<reference evidence="3 4" key="1">
    <citation type="submission" date="2017-04" db="EMBL/GenBank/DDBJ databases">
        <title>Complete genome sequences of Rhizobium genomic linages associated to common bean (phaseolus vulgaris).</title>
        <authorList>
            <person name="Santamaria R.I."/>
            <person name="Bustos P."/>
            <person name="Perez-Carrascal O."/>
            <person name="Martinez-Flores I."/>
            <person name="Juarez S."/>
            <person name="Lozano L."/>
            <person name="Miranda F."/>
            <person name="Vinuesa P."/>
            <person name="Martinez-Romero E."/>
            <person name="Cevallos M.A."/>
            <person name="Romero D."/>
            <person name="Davila G."/>
            <person name="Gonzalez V."/>
        </authorList>
    </citation>
    <scope>NUCLEOTIDE SEQUENCE [LARGE SCALE GENOMIC DNA]</scope>
    <source>
        <strain evidence="3 4">NXC12</strain>
        <plasmid evidence="4">pretnxc12e</plasmid>
    </source>
</reference>
<feature type="domain" description="Glycosyl transferase family 1" evidence="1">
    <location>
        <begin position="170"/>
        <end position="311"/>
    </location>
</feature>
<feature type="domain" description="Glycosyltransferase subfamily 4-like N-terminal" evidence="2">
    <location>
        <begin position="18"/>
        <end position="121"/>
    </location>
</feature>
<evidence type="ECO:0000313" key="3">
    <source>
        <dbReference type="EMBL" id="ARQ13774.1"/>
    </source>
</evidence>
<name>A0AAN1BM38_RHIET</name>
<organism evidence="3 4">
    <name type="scientific">Rhizobium etli</name>
    <dbReference type="NCBI Taxonomy" id="29449"/>
    <lineage>
        <taxon>Bacteria</taxon>
        <taxon>Pseudomonadati</taxon>
        <taxon>Pseudomonadota</taxon>
        <taxon>Alphaproteobacteria</taxon>
        <taxon>Hyphomicrobiales</taxon>
        <taxon>Rhizobiaceae</taxon>
        <taxon>Rhizobium/Agrobacterium group</taxon>
        <taxon>Rhizobium</taxon>
    </lineage>
</organism>
<dbReference type="PANTHER" id="PTHR45947">
    <property type="entry name" value="SULFOQUINOVOSYL TRANSFERASE SQD2"/>
    <property type="match status" value="1"/>
</dbReference>
<dbReference type="SUPFAM" id="SSF53756">
    <property type="entry name" value="UDP-Glycosyltransferase/glycogen phosphorylase"/>
    <property type="match status" value="1"/>
</dbReference>
<keyword evidence="3" id="KW-0614">Plasmid</keyword>
<gene>
    <name evidence="3" type="ORF">NXC12_PE00174</name>
</gene>
<dbReference type="Gene3D" id="3.40.50.2000">
    <property type="entry name" value="Glycogen Phosphorylase B"/>
    <property type="match status" value="2"/>
</dbReference>
<dbReference type="EMBL" id="CP020911">
    <property type="protein sequence ID" value="ARQ13774.1"/>
    <property type="molecule type" value="Genomic_DNA"/>
</dbReference>
<dbReference type="AlphaFoldDB" id="A0AAN1BM38"/>
<dbReference type="PANTHER" id="PTHR45947:SF3">
    <property type="entry name" value="SULFOQUINOVOSYL TRANSFERASE SQD2"/>
    <property type="match status" value="1"/>
</dbReference>
<dbReference type="InterPro" id="IPR028098">
    <property type="entry name" value="Glyco_trans_4-like_N"/>
</dbReference>
<proteinExistence type="predicted"/>
<accession>A0AAN1BM38</accession>
<dbReference type="InterPro" id="IPR001296">
    <property type="entry name" value="Glyco_trans_1"/>
</dbReference>
<geneLocation type="plasmid" evidence="4">
    <name>pretnxc12e</name>
</geneLocation>
<dbReference type="Pfam" id="PF00534">
    <property type="entry name" value="Glycos_transf_1"/>
    <property type="match status" value="1"/>
</dbReference>
<evidence type="ECO:0000259" key="1">
    <source>
        <dbReference type="Pfam" id="PF00534"/>
    </source>
</evidence>